<keyword evidence="8" id="KW-1185">Reference proteome</keyword>
<comment type="function">
    <text evidence="3">The glycine cleavage system catalyzes the degradation of glycine. The H protein shuttles the methylamine group of glycine from the P protein to the T protein.</text>
</comment>
<dbReference type="InterPro" id="IPR002930">
    <property type="entry name" value="GCV_H"/>
</dbReference>
<name>A0A3S4BF22_9BRAD</name>
<evidence type="ECO:0000313" key="8">
    <source>
        <dbReference type="Proteomes" id="UP000289200"/>
    </source>
</evidence>
<dbReference type="GO" id="GO:0005960">
    <property type="term" value="C:glycine cleavage complex"/>
    <property type="evidence" value="ECO:0007669"/>
    <property type="project" value="InterPro"/>
</dbReference>
<comment type="similarity">
    <text evidence="1 3">Belongs to the GcvH family.</text>
</comment>
<dbReference type="NCBIfam" id="NF002270">
    <property type="entry name" value="PRK01202.1"/>
    <property type="match status" value="1"/>
</dbReference>
<keyword evidence="2 3" id="KW-0450">Lipoyl</keyword>
<comment type="caution">
    <text evidence="7">The sequence shown here is derived from an EMBL/GenBank/DDBJ whole genome shotgun (WGS) entry which is preliminary data.</text>
</comment>
<dbReference type="RefSeq" id="WP_129608463.1">
    <property type="nucleotide sequence ID" value="NZ_UWOC01000122.1"/>
</dbReference>
<evidence type="ECO:0000256" key="3">
    <source>
        <dbReference type="HAMAP-Rule" id="MF_00272"/>
    </source>
</evidence>
<gene>
    <name evidence="7" type="primary">gcvH_1</name>
    <name evidence="3 6" type="synonym">gcvH</name>
    <name evidence="6" type="ORF">GJ689_01330</name>
    <name evidence="7" type="ORF">RHODGE_RHODGE_01509</name>
</gene>
<dbReference type="Proteomes" id="UP000438991">
    <property type="component" value="Unassembled WGS sequence"/>
</dbReference>
<dbReference type="OrthoDB" id="9796712at2"/>
<dbReference type="EMBL" id="WNKV01000001">
    <property type="protein sequence ID" value="MTW14860.1"/>
    <property type="molecule type" value="Genomic_DNA"/>
</dbReference>
<dbReference type="PROSITE" id="PS50968">
    <property type="entry name" value="BIOTINYL_LIPOYL"/>
    <property type="match status" value="1"/>
</dbReference>
<sequence>MLKYTKDHEWLRLDGDVATVGITDHAQEQLGDLVFVELPGVGCTFTQGTAAAVVESVKAASDIYAPVAGEVTEVNEAVTQEPGLVNSDPTGKGWLFKIKIADRGEVDALLDEAGYKALIAG</sequence>
<reference evidence="6 9" key="3">
    <citation type="submission" date="2019-11" db="EMBL/GenBank/DDBJ databases">
        <title>Whole-genome sequence of Rhodoplanes serenus DSM 18633, type strain.</title>
        <authorList>
            <person name="Kyndt J.A."/>
            <person name="Meyer T.E."/>
        </authorList>
    </citation>
    <scope>NUCLEOTIDE SEQUENCE [LARGE SCALE GENOMIC DNA]</scope>
    <source>
        <strain evidence="6 9">DSM 18633</strain>
    </source>
</reference>
<dbReference type="InterPro" id="IPR017453">
    <property type="entry name" value="GCV_H_sub"/>
</dbReference>
<feature type="domain" description="Lipoyl-binding" evidence="5">
    <location>
        <begin position="17"/>
        <end position="99"/>
    </location>
</feature>
<protein>
    <recommendedName>
        <fullName evidence="3">Glycine cleavage system H protein</fullName>
    </recommendedName>
</protein>
<reference evidence="7" key="1">
    <citation type="submission" date="2018-10" db="EMBL/GenBank/DDBJ databases">
        <authorList>
            <person name="Peiro R."/>
            <person name="Begona"/>
            <person name="Cbmso G."/>
            <person name="Lopez M."/>
            <person name="Gonzalez S."/>
            <person name="Sacristan E."/>
            <person name="Castillo E."/>
        </authorList>
    </citation>
    <scope>NUCLEOTIDE SEQUENCE</scope>
    <source>
        <strain evidence="7">Rhod_genome</strain>
    </source>
</reference>
<dbReference type="Pfam" id="PF01597">
    <property type="entry name" value="GCV_H"/>
    <property type="match status" value="1"/>
</dbReference>
<dbReference type="PANTHER" id="PTHR11715">
    <property type="entry name" value="GLYCINE CLEAVAGE SYSTEM H PROTEIN"/>
    <property type="match status" value="1"/>
</dbReference>
<comment type="cofactor">
    <cofactor evidence="3">
        <name>(R)-lipoate</name>
        <dbReference type="ChEBI" id="CHEBI:83088"/>
    </cofactor>
    <text evidence="3">Binds 1 lipoyl cofactor covalently.</text>
</comment>
<proteinExistence type="inferred from homology"/>
<dbReference type="InterPro" id="IPR003016">
    <property type="entry name" value="2-oxoA_DH_lipoyl-BS"/>
</dbReference>
<evidence type="ECO:0000256" key="4">
    <source>
        <dbReference type="PIRSR" id="PIRSR617453-50"/>
    </source>
</evidence>
<dbReference type="InterPro" id="IPR011053">
    <property type="entry name" value="Single_hybrid_motif"/>
</dbReference>
<dbReference type="GO" id="GO:0009249">
    <property type="term" value="P:protein lipoylation"/>
    <property type="evidence" value="ECO:0007669"/>
    <property type="project" value="TreeGrafter"/>
</dbReference>
<evidence type="ECO:0000256" key="2">
    <source>
        <dbReference type="ARBA" id="ARBA00022823"/>
    </source>
</evidence>
<dbReference type="InterPro" id="IPR033753">
    <property type="entry name" value="GCV_H/Fam206"/>
</dbReference>
<evidence type="ECO:0000259" key="5">
    <source>
        <dbReference type="PROSITE" id="PS50968"/>
    </source>
</evidence>
<dbReference type="GO" id="GO:0005829">
    <property type="term" value="C:cytosol"/>
    <property type="evidence" value="ECO:0007669"/>
    <property type="project" value="TreeGrafter"/>
</dbReference>
<dbReference type="SUPFAM" id="SSF51230">
    <property type="entry name" value="Single hybrid motif"/>
    <property type="match status" value="1"/>
</dbReference>
<dbReference type="AlphaFoldDB" id="A0A3S4BF22"/>
<evidence type="ECO:0000313" key="9">
    <source>
        <dbReference type="Proteomes" id="UP000438991"/>
    </source>
</evidence>
<dbReference type="EMBL" id="UWOC01000122">
    <property type="protein sequence ID" value="VCU08336.1"/>
    <property type="molecule type" value="Genomic_DNA"/>
</dbReference>
<dbReference type="GO" id="GO:0019464">
    <property type="term" value="P:glycine decarboxylation via glycine cleavage system"/>
    <property type="evidence" value="ECO:0007669"/>
    <property type="project" value="UniProtKB-UniRule"/>
</dbReference>
<organism evidence="7 8">
    <name type="scientific">Rhodoplanes serenus</name>
    <dbReference type="NCBI Taxonomy" id="200615"/>
    <lineage>
        <taxon>Bacteria</taxon>
        <taxon>Pseudomonadati</taxon>
        <taxon>Pseudomonadota</taxon>
        <taxon>Alphaproteobacteria</taxon>
        <taxon>Hyphomicrobiales</taxon>
        <taxon>Nitrobacteraceae</taxon>
        <taxon>Rhodoplanes</taxon>
    </lineage>
</organism>
<dbReference type="PROSITE" id="PS00189">
    <property type="entry name" value="LIPOYL"/>
    <property type="match status" value="1"/>
</dbReference>
<dbReference type="NCBIfam" id="TIGR00527">
    <property type="entry name" value="gcvH"/>
    <property type="match status" value="1"/>
</dbReference>
<comment type="subunit">
    <text evidence="3">The glycine cleavage system is composed of four proteins: P, T, L and H.</text>
</comment>
<dbReference type="InterPro" id="IPR000089">
    <property type="entry name" value="Biotin_lipoyl"/>
</dbReference>
<dbReference type="HAMAP" id="MF_00272">
    <property type="entry name" value="GcvH"/>
    <property type="match status" value="1"/>
</dbReference>
<dbReference type="PANTHER" id="PTHR11715:SF3">
    <property type="entry name" value="GLYCINE CLEAVAGE SYSTEM H PROTEIN-RELATED"/>
    <property type="match status" value="1"/>
</dbReference>
<accession>A0A3S4BF22</accession>
<dbReference type="Proteomes" id="UP000289200">
    <property type="component" value="Unassembled WGS sequence"/>
</dbReference>
<evidence type="ECO:0000313" key="7">
    <source>
        <dbReference type="EMBL" id="VCU08336.1"/>
    </source>
</evidence>
<dbReference type="Gene3D" id="2.40.50.100">
    <property type="match status" value="1"/>
</dbReference>
<reference evidence="8" key="2">
    <citation type="submission" date="2018-10" db="EMBL/GenBank/DDBJ databases">
        <authorList>
            <person name="Peiro R."/>
            <person name="Begona"/>
            <person name="Cbmso G."/>
            <person name="Lopez M."/>
            <person name="Gonzalez S."/>
            <person name="Sacristan E."/>
            <person name="Castillo E."/>
        </authorList>
    </citation>
    <scope>NUCLEOTIDE SEQUENCE [LARGE SCALE GENOMIC DNA]</scope>
</reference>
<evidence type="ECO:0000256" key="1">
    <source>
        <dbReference type="ARBA" id="ARBA00009249"/>
    </source>
</evidence>
<evidence type="ECO:0000313" key="6">
    <source>
        <dbReference type="EMBL" id="MTW14860.1"/>
    </source>
</evidence>
<dbReference type="CDD" id="cd06848">
    <property type="entry name" value="GCS_H"/>
    <property type="match status" value="1"/>
</dbReference>
<feature type="modified residue" description="N6-lipoyllysine" evidence="3 4">
    <location>
        <position position="58"/>
    </location>
</feature>